<keyword evidence="1" id="KW-1133">Transmembrane helix</keyword>
<evidence type="ECO:0000313" key="3">
    <source>
        <dbReference type="Proteomes" id="UP000537862"/>
    </source>
</evidence>
<keyword evidence="3" id="KW-1185">Reference proteome</keyword>
<dbReference type="Proteomes" id="UP000537862">
    <property type="component" value="Unassembled WGS sequence"/>
</dbReference>
<sequence length="56" mass="6411">MKTTPYADSFAGTEITQIVHEQTQSVLTDSAWVRLAPLLLLLTFMWLLVAVFLGWW</sequence>
<keyword evidence="1" id="KW-0812">Transmembrane</keyword>
<evidence type="ECO:0000313" key="2">
    <source>
        <dbReference type="EMBL" id="NOL50739.1"/>
    </source>
</evidence>
<dbReference type="RefSeq" id="WP_171679436.1">
    <property type="nucleotide sequence ID" value="NZ_JABGBN010000001.1"/>
</dbReference>
<name>A0A849NYT4_9BURK</name>
<dbReference type="AlphaFoldDB" id="A0A849NYT4"/>
<protein>
    <submittedName>
        <fullName evidence="2">Uncharacterized protein</fullName>
    </submittedName>
</protein>
<keyword evidence="1" id="KW-0472">Membrane</keyword>
<feature type="transmembrane region" description="Helical" evidence="1">
    <location>
        <begin position="35"/>
        <end position="55"/>
    </location>
</feature>
<gene>
    <name evidence="2" type="ORF">HKX39_00915</name>
</gene>
<comment type="caution">
    <text evidence="2">The sequence shown here is derived from an EMBL/GenBank/DDBJ whole genome shotgun (WGS) entry which is preliminary data.</text>
</comment>
<reference evidence="2 3" key="1">
    <citation type="submission" date="2020-05" db="EMBL/GenBank/DDBJ databases">
        <authorList>
            <person name="Niu N."/>
        </authorList>
    </citation>
    <scope>NUCLEOTIDE SEQUENCE [LARGE SCALE GENOMIC DNA]</scope>
    <source>
        <strain evidence="2 3">3340-03</strain>
    </source>
</reference>
<organism evidence="2 3">
    <name type="scientific">Pelistega suis</name>
    <dbReference type="NCBI Taxonomy" id="1631957"/>
    <lineage>
        <taxon>Bacteria</taxon>
        <taxon>Pseudomonadati</taxon>
        <taxon>Pseudomonadota</taxon>
        <taxon>Betaproteobacteria</taxon>
        <taxon>Burkholderiales</taxon>
        <taxon>Alcaligenaceae</taxon>
        <taxon>Pelistega</taxon>
    </lineage>
</organism>
<proteinExistence type="predicted"/>
<accession>A0A849NYT4</accession>
<dbReference type="EMBL" id="JABGBN010000001">
    <property type="protein sequence ID" value="NOL50739.1"/>
    <property type="molecule type" value="Genomic_DNA"/>
</dbReference>
<evidence type="ECO:0000256" key="1">
    <source>
        <dbReference type="SAM" id="Phobius"/>
    </source>
</evidence>